<accession>A0A822YKT4</accession>
<feature type="transmembrane region" description="Helical" evidence="6">
    <location>
        <begin position="255"/>
        <end position="276"/>
    </location>
</feature>
<evidence type="ECO:0000256" key="3">
    <source>
        <dbReference type="ARBA" id="ARBA00022692"/>
    </source>
</evidence>
<dbReference type="EMBL" id="DUZY01000003">
    <property type="protein sequence ID" value="DAD31585.1"/>
    <property type="molecule type" value="Genomic_DNA"/>
</dbReference>
<evidence type="ECO:0000313" key="7">
    <source>
        <dbReference type="EMBL" id="DAD31585.1"/>
    </source>
</evidence>
<reference evidence="7 8" key="1">
    <citation type="journal article" date="2020" name="Mol. Biol. Evol.">
        <title>Distinct Expression and Methylation Patterns for Genes with Different Fates following a Single Whole-Genome Duplication in Flowering Plants.</title>
        <authorList>
            <person name="Shi T."/>
            <person name="Rahmani R.S."/>
            <person name="Gugger P.F."/>
            <person name="Wang M."/>
            <person name="Li H."/>
            <person name="Zhang Y."/>
            <person name="Li Z."/>
            <person name="Wang Q."/>
            <person name="Van de Peer Y."/>
            <person name="Marchal K."/>
            <person name="Chen J."/>
        </authorList>
    </citation>
    <scope>NUCLEOTIDE SEQUENCE [LARGE SCALE GENOMIC DNA]</scope>
    <source>
        <tissue evidence="7">Leaf</tissue>
    </source>
</reference>
<comment type="similarity">
    <text evidence="2">Belongs to the UPF0496 family.</text>
</comment>
<evidence type="ECO:0000256" key="6">
    <source>
        <dbReference type="SAM" id="Phobius"/>
    </source>
</evidence>
<name>A0A822YKT4_NELNU</name>
<comment type="subcellular location">
    <subcellularLocation>
        <location evidence="1">Membrane</location>
    </subcellularLocation>
</comment>
<keyword evidence="4 6" id="KW-1133">Transmembrane helix</keyword>
<keyword evidence="8" id="KW-1185">Reference proteome</keyword>
<evidence type="ECO:0000256" key="1">
    <source>
        <dbReference type="ARBA" id="ARBA00004370"/>
    </source>
</evidence>
<organism evidence="7 8">
    <name type="scientific">Nelumbo nucifera</name>
    <name type="common">Sacred lotus</name>
    <dbReference type="NCBI Taxonomy" id="4432"/>
    <lineage>
        <taxon>Eukaryota</taxon>
        <taxon>Viridiplantae</taxon>
        <taxon>Streptophyta</taxon>
        <taxon>Embryophyta</taxon>
        <taxon>Tracheophyta</taxon>
        <taxon>Spermatophyta</taxon>
        <taxon>Magnoliopsida</taxon>
        <taxon>Proteales</taxon>
        <taxon>Nelumbonaceae</taxon>
        <taxon>Nelumbo</taxon>
    </lineage>
</organism>
<dbReference type="Pfam" id="PF05055">
    <property type="entry name" value="DUF677"/>
    <property type="match status" value="1"/>
</dbReference>
<protein>
    <submittedName>
        <fullName evidence="7">Uncharacterized protein</fullName>
    </submittedName>
</protein>
<dbReference type="InterPro" id="IPR007749">
    <property type="entry name" value="DUF677"/>
</dbReference>
<dbReference type="PANTHER" id="PTHR31113:SF20">
    <property type="entry name" value="UPF0496 PROTEIN 2-RELATED"/>
    <property type="match status" value="1"/>
</dbReference>
<keyword evidence="3 6" id="KW-0812">Transmembrane</keyword>
<dbReference type="Proteomes" id="UP000607653">
    <property type="component" value="Unassembled WGS sequence"/>
</dbReference>
<dbReference type="PANTHER" id="PTHR31113">
    <property type="entry name" value="UPF0496 PROTEIN 3-RELATED"/>
    <property type="match status" value="1"/>
</dbReference>
<evidence type="ECO:0000256" key="2">
    <source>
        <dbReference type="ARBA" id="ARBA00009074"/>
    </source>
</evidence>
<dbReference type="AlphaFoldDB" id="A0A822YKT4"/>
<proteinExistence type="inferred from homology"/>
<keyword evidence="5 6" id="KW-0472">Membrane</keyword>
<evidence type="ECO:0000256" key="5">
    <source>
        <dbReference type="ARBA" id="ARBA00023136"/>
    </source>
</evidence>
<feature type="transmembrane region" description="Helical" evidence="6">
    <location>
        <begin position="12"/>
        <end position="32"/>
    </location>
</feature>
<comment type="caution">
    <text evidence="7">The sequence shown here is derived from an EMBL/GenBank/DDBJ whole genome shotgun (WGS) entry which is preliminary data.</text>
</comment>
<evidence type="ECO:0000256" key="4">
    <source>
        <dbReference type="ARBA" id="ARBA00022989"/>
    </source>
</evidence>
<sequence length="395" mass="44978">MKNPSPFGSNCFNGSFGSLVFDLWCSIFLAFLGGSPSPRQQVGSCVGNKLSVNEEYMEAFRTKSYIDIWSKVQDQLRTCTTSEVEKSSPLSPFQSYARLSDFLLEPRQEILIELIENSHLHHLLIDYFDGSLEACRICELLLHRINQTRNNYCIIQRIMNLTKTLPAEYCDYTDDQCRIIFRELDSFATLDNPLSDTSPVQFRLLHERYGLMLKQLTLKRRRIIRRGRLIRLSKNGAGLSLVIACGALAVATLVLAVHTLIGIVAAPGILTFSVAFMKKKLKSARIGLKTSKLARLEAQLDAAAKGVFILNRDFDTISRLVVRLHDEIEHGKAIARMCLRSQKRQILEVVVKDFETHESCFLEQLGELEEHVYLSFLTINRARRLVIQEIMVHPQ</sequence>
<dbReference type="GO" id="GO:0016020">
    <property type="term" value="C:membrane"/>
    <property type="evidence" value="ECO:0007669"/>
    <property type="project" value="UniProtKB-SubCell"/>
</dbReference>
<gene>
    <name evidence="7" type="ORF">HUJ06_010436</name>
</gene>
<evidence type="ECO:0000313" key="8">
    <source>
        <dbReference type="Proteomes" id="UP000607653"/>
    </source>
</evidence>
<feature type="transmembrane region" description="Helical" evidence="6">
    <location>
        <begin position="229"/>
        <end position="249"/>
    </location>
</feature>